<evidence type="ECO:0000256" key="7">
    <source>
        <dbReference type="PROSITE-ProRule" id="PRU00042"/>
    </source>
</evidence>
<evidence type="ECO:0000313" key="10">
    <source>
        <dbReference type="EMBL" id="KAK3867594.1"/>
    </source>
</evidence>
<dbReference type="PANTHER" id="PTHR24409">
    <property type="entry name" value="ZINC FINGER PROTEIN 142"/>
    <property type="match status" value="1"/>
</dbReference>
<keyword evidence="3" id="KW-0677">Repeat</keyword>
<dbReference type="GO" id="GO:0005634">
    <property type="term" value="C:nucleus"/>
    <property type="evidence" value="ECO:0007669"/>
    <property type="project" value="UniProtKB-SubCell"/>
</dbReference>
<keyword evidence="6" id="KW-0539">Nucleus</keyword>
<dbReference type="Pfam" id="PF00096">
    <property type="entry name" value="zf-C2H2"/>
    <property type="match status" value="5"/>
</dbReference>
<feature type="compositionally biased region" description="Basic residues" evidence="8">
    <location>
        <begin position="230"/>
        <end position="241"/>
    </location>
</feature>
<proteinExistence type="predicted"/>
<evidence type="ECO:0000313" key="11">
    <source>
        <dbReference type="Proteomes" id="UP001286313"/>
    </source>
</evidence>
<dbReference type="GO" id="GO:0000977">
    <property type="term" value="F:RNA polymerase II transcription regulatory region sequence-specific DNA binding"/>
    <property type="evidence" value="ECO:0007669"/>
    <property type="project" value="TreeGrafter"/>
</dbReference>
<dbReference type="FunFam" id="3.30.160.60:FF:000145">
    <property type="entry name" value="Zinc finger protein 574"/>
    <property type="match status" value="2"/>
</dbReference>
<feature type="domain" description="C2H2-type" evidence="9">
    <location>
        <begin position="558"/>
        <end position="585"/>
    </location>
</feature>
<dbReference type="EMBL" id="JAWQEG010003170">
    <property type="protein sequence ID" value="KAK3867594.1"/>
    <property type="molecule type" value="Genomic_DNA"/>
</dbReference>
<dbReference type="GO" id="GO:0005694">
    <property type="term" value="C:chromosome"/>
    <property type="evidence" value="ECO:0007669"/>
    <property type="project" value="UniProtKB-ARBA"/>
</dbReference>
<dbReference type="InterPro" id="IPR036236">
    <property type="entry name" value="Znf_C2H2_sf"/>
</dbReference>
<accession>A0AAE1K9A8</accession>
<evidence type="ECO:0000256" key="3">
    <source>
        <dbReference type="ARBA" id="ARBA00022737"/>
    </source>
</evidence>
<dbReference type="GO" id="GO:0008270">
    <property type="term" value="F:zinc ion binding"/>
    <property type="evidence" value="ECO:0007669"/>
    <property type="project" value="UniProtKB-KW"/>
</dbReference>
<feature type="domain" description="C2H2-type" evidence="9">
    <location>
        <begin position="473"/>
        <end position="500"/>
    </location>
</feature>
<evidence type="ECO:0000256" key="6">
    <source>
        <dbReference type="ARBA" id="ARBA00023242"/>
    </source>
</evidence>
<organism evidence="10 11">
    <name type="scientific">Petrolisthes cinctipes</name>
    <name type="common">Flat porcelain crab</name>
    <dbReference type="NCBI Taxonomy" id="88211"/>
    <lineage>
        <taxon>Eukaryota</taxon>
        <taxon>Metazoa</taxon>
        <taxon>Ecdysozoa</taxon>
        <taxon>Arthropoda</taxon>
        <taxon>Crustacea</taxon>
        <taxon>Multicrustacea</taxon>
        <taxon>Malacostraca</taxon>
        <taxon>Eumalacostraca</taxon>
        <taxon>Eucarida</taxon>
        <taxon>Decapoda</taxon>
        <taxon>Pleocyemata</taxon>
        <taxon>Anomura</taxon>
        <taxon>Galatheoidea</taxon>
        <taxon>Porcellanidae</taxon>
        <taxon>Petrolisthes</taxon>
    </lineage>
</organism>
<feature type="domain" description="C2H2-type" evidence="9">
    <location>
        <begin position="643"/>
        <end position="671"/>
    </location>
</feature>
<feature type="domain" description="C2H2-type" evidence="9">
    <location>
        <begin position="586"/>
        <end position="613"/>
    </location>
</feature>
<dbReference type="PROSITE" id="PS50157">
    <property type="entry name" value="ZINC_FINGER_C2H2_2"/>
    <property type="match status" value="12"/>
</dbReference>
<reference evidence="10" key="1">
    <citation type="submission" date="2023-10" db="EMBL/GenBank/DDBJ databases">
        <title>Genome assemblies of two species of porcelain crab, Petrolisthes cinctipes and Petrolisthes manimaculis (Anomura: Porcellanidae).</title>
        <authorList>
            <person name="Angst P."/>
        </authorList>
    </citation>
    <scope>NUCLEOTIDE SEQUENCE</scope>
    <source>
        <strain evidence="10">PB745_01</strain>
        <tissue evidence="10">Gill</tissue>
    </source>
</reference>
<feature type="domain" description="C2H2-type" evidence="9">
    <location>
        <begin position="530"/>
        <end position="557"/>
    </location>
</feature>
<feature type="domain" description="C2H2-type" evidence="9">
    <location>
        <begin position="446"/>
        <end position="473"/>
    </location>
</feature>
<dbReference type="PROSITE" id="PS00028">
    <property type="entry name" value="ZINC_FINGER_C2H2_1"/>
    <property type="match status" value="12"/>
</dbReference>
<evidence type="ECO:0000256" key="5">
    <source>
        <dbReference type="ARBA" id="ARBA00022833"/>
    </source>
</evidence>
<dbReference type="Pfam" id="PF13912">
    <property type="entry name" value="zf-C2H2_6"/>
    <property type="match status" value="1"/>
</dbReference>
<dbReference type="Gene3D" id="3.30.160.60">
    <property type="entry name" value="Classic Zinc Finger"/>
    <property type="match status" value="12"/>
</dbReference>
<keyword evidence="5" id="KW-0862">Zinc</keyword>
<dbReference type="FunFam" id="3.30.160.60:FF:000176">
    <property type="entry name" value="zinc finger protein 70"/>
    <property type="match status" value="1"/>
</dbReference>
<dbReference type="PANTHER" id="PTHR24409:SF295">
    <property type="entry name" value="AZ2-RELATED"/>
    <property type="match status" value="1"/>
</dbReference>
<name>A0AAE1K9A8_PETCI</name>
<dbReference type="FunFam" id="3.30.160.60:FF:000065">
    <property type="entry name" value="B-cell CLL/lymphoma 6, member B"/>
    <property type="match status" value="1"/>
</dbReference>
<dbReference type="SUPFAM" id="SSF57667">
    <property type="entry name" value="beta-beta-alpha zinc fingers"/>
    <property type="match status" value="7"/>
</dbReference>
<keyword evidence="11" id="KW-1185">Reference proteome</keyword>
<evidence type="ECO:0000256" key="4">
    <source>
        <dbReference type="ARBA" id="ARBA00022771"/>
    </source>
</evidence>
<dbReference type="GO" id="GO:0045893">
    <property type="term" value="P:positive regulation of DNA-templated transcription"/>
    <property type="evidence" value="ECO:0007669"/>
    <property type="project" value="UniProtKB-ARBA"/>
</dbReference>
<dbReference type="FunFam" id="3.30.160.60:FF:000870">
    <property type="entry name" value="zinc finger protein 197 isoform X1"/>
    <property type="match status" value="1"/>
</dbReference>
<evidence type="ECO:0000259" key="9">
    <source>
        <dbReference type="PROSITE" id="PS50157"/>
    </source>
</evidence>
<dbReference type="SMART" id="SM00355">
    <property type="entry name" value="ZnF_C2H2"/>
    <property type="match status" value="13"/>
</dbReference>
<dbReference type="InterPro" id="IPR013087">
    <property type="entry name" value="Znf_C2H2_type"/>
</dbReference>
<evidence type="ECO:0000256" key="2">
    <source>
        <dbReference type="ARBA" id="ARBA00022723"/>
    </source>
</evidence>
<gene>
    <name evidence="10" type="ORF">Pcinc_026949</name>
</gene>
<keyword evidence="2" id="KW-0479">Metal-binding</keyword>
<feature type="domain" description="C2H2-type" evidence="9">
    <location>
        <begin position="728"/>
        <end position="755"/>
    </location>
</feature>
<protein>
    <recommendedName>
        <fullName evidence="9">C2H2-type domain-containing protein</fullName>
    </recommendedName>
</protein>
<dbReference type="FunFam" id="3.30.160.60:FF:000624">
    <property type="entry name" value="zinc finger protein 697"/>
    <property type="match status" value="1"/>
</dbReference>
<dbReference type="FunFam" id="3.30.160.60:FF:001732">
    <property type="entry name" value="Zgc:162936"/>
    <property type="match status" value="1"/>
</dbReference>
<feature type="domain" description="C2H2-type" evidence="9">
    <location>
        <begin position="614"/>
        <end position="642"/>
    </location>
</feature>
<feature type="domain" description="C2H2-type" evidence="9">
    <location>
        <begin position="700"/>
        <end position="727"/>
    </location>
</feature>
<dbReference type="AlphaFoldDB" id="A0AAE1K9A8"/>
<sequence length="1027" mass="114195">MEGLPLDVSPLGEGSQMITLVETCTLEEDTTQPNVHILSSHQLEKSTSQSLHNDEERFHHLASDHQEENHPLPKIQNVISQANSPHCLVCNAKLGVSARGAMEVFSDKAKTSHRQLHVHIVLSTIVNQDVSAVVSHSSIVCKKCFKLIDDIDSLEGQLINMKQVVTNKYMRTLAIVKQDCIELENNIENVLEEDTINLEASSLTKDDKDFKVYVSSGLSGSGSVSGGSSRGKRGRRGRGRGRPPSVKLEVKQEEAVEVITGLAASDAVEPFRHQGLLSSSDSNDVLGGRLEDRLEEEDGGGADMLMVEEEIFEDSAVVDAVEDVMEVDGLNLDDTEGCVQIGGLTLPSLGNAELGVGPDSPSSHIHTDPQHPHNQQQQHMPEEAAEKYKCRFCSLKLTVLADIQAHMREAHPERLYECEVCNERLPTKADLVCHLEQHIASGEKPYSCTMCSRKYALPRQLKEHMRHHMNKTFGCSHCPKRFRSEAALQEHFNVHTGNRPYSCDQCLKRFTSKHILKTHMKTHGVRHRPYPCRICGKHFLTSHHLSDHLNVHEGKKNFICEACGKAFATQRSLDLHAITHSGVKNFPCSICHKHFARKGEVEDHERTHTGEKPFQCEICGSTFSQRSNLQSHKRTTHFQEKRYQCSQCNKAFKRKRLLVYHVMSRHTGERPYKCKQCNAGFVYPEHYKKHLRIHTGEKPFKCDICGKTFNSRDNRNAHKFIHSDKKPYECVLCGNGFMRKPMLVSHLQQHGHSENVEAYIKINPPTIVSSDVTGEGSPSPSGTVRTLKLDEEQSMEPSLDAPMQLVRGGVREGEAVDVVSRPVHIIEADDLPRYIIHTSGGERAEEVGHFLASLQGQVVEVRTEDLDRYTDLTTDQMTQVAQVAAQVVAGQQTSNGIQQVAVSGEIRPFNIQLESSGREITLQAQPASSREIATSIGASSGTATTRDATIPTVSQVQGNAGTTVLVGGRQMQYESGGLTQGTLRKVLTDREELRTISVHNIAASDSRTVRHWSQQTVNTSTNNFIGN</sequence>
<feature type="region of interest" description="Disordered" evidence="8">
    <location>
        <begin position="218"/>
        <end position="248"/>
    </location>
</feature>
<feature type="domain" description="C2H2-type" evidence="9">
    <location>
        <begin position="672"/>
        <end position="699"/>
    </location>
</feature>
<dbReference type="Proteomes" id="UP001286313">
    <property type="component" value="Unassembled WGS sequence"/>
</dbReference>
<dbReference type="GO" id="GO:0000981">
    <property type="term" value="F:DNA-binding transcription factor activity, RNA polymerase II-specific"/>
    <property type="evidence" value="ECO:0007669"/>
    <property type="project" value="TreeGrafter"/>
</dbReference>
<feature type="compositionally biased region" description="Gly residues" evidence="8">
    <location>
        <begin position="219"/>
        <end position="229"/>
    </location>
</feature>
<comment type="caution">
    <text evidence="10">The sequence shown here is derived from an EMBL/GenBank/DDBJ whole genome shotgun (WGS) entry which is preliminary data.</text>
</comment>
<feature type="region of interest" description="Disordered" evidence="8">
    <location>
        <begin position="355"/>
        <end position="381"/>
    </location>
</feature>
<evidence type="ECO:0000256" key="1">
    <source>
        <dbReference type="ARBA" id="ARBA00004123"/>
    </source>
</evidence>
<feature type="domain" description="C2H2-type" evidence="9">
    <location>
        <begin position="416"/>
        <end position="445"/>
    </location>
</feature>
<feature type="domain" description="C2H2-type" evidence="9">
    <location>
        <begin position="501"/>
        <end position="523"/>
    </location>
</feature>
<comment type="subcellular location">
    <subcellularLocation>
        <location evidence="1">Nucleus</location>
    </subcellularLocation>
</comment>
<evidence type="ECO:0000256" key="8">
    <source>
        <dbReference type="SAM" id="MobiDB-lite"/>
    </source>
</evidence>
<keyword evidence="4 7" id="KW-0863">Zinc-finger</keyword>